<proteinExistence type="inferred from homology"/>
<dbReference type="InterPro" id="IPR006139">
    <property type="entry name" value="D-isomer_2_OHA_DH_cat_dom"/>
</dbReference>
<keyword evidence="2 4" id="KW-0560">Oxidoreductase</keyword>
<dbReference type="EMBL" id="JADCKA010000003">
    <property type="protein sequence ID" value="MBE5035179.1"/>
    <property type="molecule type" value="Genomic_DNA"/>
</dbReference>
<feature type="domain" description="D-isomer specific 2-hydroxyacid dehydrogenase catalytic" evidence="5">
    <location>
        <begin position="17"/>
        <end position="313"/>
    </location>
</feature>
<evidence type="ECO:0000259" key="5">
    <source>
        <dbReference type="Pfam" id="PF00389"/>
    </source>
</evidence>
<evidence type="ECO:0000313" key="8">
    <source>
        <dbReference type="Proteomes" id="UP001516588"/>
    </source>
</evidence>
<dbReference type="Pfam" id="PF02826">
    <property type="entry name" value="2-Hacid_dh_C"/>
    <property type="match status" value="1"/>
</dbReference>
<feature type="domain" description="D-isomer specific 2-hydroxyacid dehydrogenase NAD-binding" evidence="6">
    <location>
        <begin position="113"/>
        <end position="284"/>
    </location>
</feature>
<dbReference type="Gene3D" id="3.40.50.720">
    <property type="entry name" value="NAD(P)-binding Rossmann-like Domain"/>
    <property type="match status" value="2"/>
</dbReference>
<dbReference type="SUPFAM" id="SSF52283">
    <property type="entry name" value="Formate/glycerate dehydrogenase catalytic domain-like"/>
    <property type="match status" value="1"/>
</dbReference>
<accession>A0ABR9QWB8</accession>
<dbReference type="InterPro" id="IPR006140">
    <property type="entry name" value="D-isomer_DH_NAD-bd"/>
</dbReference>
<comment type="similarity">
    <text evidence="1 4">Belongs to the D-isomer specific 2-hydroxyacid dehydrogenase family.</text>
</comment>
<dbReference type="RefSeq" id="WP_226384849.1">
    <property type="nucleotide sequence ID" value="NZ_JADCKA010000003.1"/>
</dbReference>
<comment type="caution">
    <text evidence="7">The sequence shown here is derived from an EMBL/GenBank/DDBJ whole genome shotgun (WGS) entry which is preliminary data.</text>
</comment>
<dbReference type="InterPro" id="IPR036291">
    <property type="entry name" value="NAD(P)-bd_dom_sf"/>
</dbReference>
<dbReference type="Proteomes" id="UP001516588">
    <property type="component" value="Unassembled WGS sequence"/>
</dbReference>
<dbReference type="Pfam" id="PF00389">
    <property type="entry name" value="2-Hacid_dh"/>
    <property type="match status" value="1"/>
</dbReference>
<evidence type="ECO:0000259" key="6">
    <source>
        <dbReference type="Pfam" id="PF02826"/>
    </source>
</evidence>
<organism evidence="7 8">
    <name type="scientific">Gallibacter intestinalis</name>
    <dbReference type="NCBI Taxonomy" id="2779356"/>
    <lineage>
        <taxon>Bacteria</taxon>
        <taxon>Bacillati</taxon>
        <taxon>Bacillota</taxon>
        <taxon>Clostridia</taxon>
        <taxon>Eubacteriales</taxon>
        <taxon>Eubacteriaceae</taxon>
        <taxon>Gallibacter</taxon>
    </lineage>
</organism>
<keyword evidence="3" id="KW-0520">NAD</keyword>
<reference evidence="7 8" key="1">
    <citation type="submission" date="2020-10" db="EMBL/GenBank/DDBJ databases">
        <title>ChiBAC.</title>
        <authorList>
            <person name="Zenner C."/>
            <person name="Hitch T.C.A."/>
            <person name="Clavel T."/>
        </authorList>
    </citation>
    <scope>NUCLEOTIDE SEQUENCE [LARGE SCALE GENOMIC DNA]</scope>
    <source>
        <strain evidence="7 8">DSM 108706</strain>
    </source>
</reference>
<evidence type="ECO:0000256" key="4">
    <source>
        <dbReference type="RuleBase" id="RU003719"/>
    </source>
</evidence>
<dbReference type="PANTHER" id="PTHR43761">
    <property type="entry name" value="D-ISOMER SPECIFIC 2-HYDROXYACID DEHYDROGENASE FAMILY PROTEIN (AFU_ORTHOLOGUE AFUA_1G13630)"/>
    <property type="match status" value="1"/>
</dbReference>
<dbReference type="CDD" id="cd12161">
    <property type="entry name" value="GDH_like_1"/>
    <property type="match status" value="1"/>
</dbReference>
<dbReference type="SUPFAM" id="SSF51735">
    <property type="entry name" value="NAD(P)-binding Rossmann-fold domains"/>
    <property type="match status" value="1"/>
</dbReference>
<sequence>MKIVFLEPLGISEELLKEKISSVIDEAEHEIIYYKDRQEDTDTLIERSKDADIVVLSNFKYGREVMESCPSLKMVCVAFTGVDHVDIDYCHEKGITVCNCAGYSTSAVADIVFAMVISLARNIIPCQDKARNGGTKDGLVGFELDGKTFGIIGTGAIGTRVAKIANAFGCKVIAYSRTKKDLPDVEFVTMEELLKKSDIVSLHVPQTPETTGLIGKEQLELMKPEAILINTARGPVVDSAALAAALKNGTIAAAGVDVFNCEPPLSAEEPLLAAPNTLLTPHIAFASHQAFEKRADIVAANIKCWLEGKPQNVII</sequence>
<dbReference type="InterPro" id="IPR029753">
    <property type="entry name" value="D-isomer_DH_CS"/>
</dbReference>
<name>A0ABR9QWB8_9FIRM</name>
<dbReference type="PROSITE" id="PS00670">
    <property type="entry name" value="D_2_HYDROXYACID_DH_2"/>
    <property type="match status" value="1"/>
</dbReference>
<dbReference type="PANTHER" id="PTHR43761:SF1">
    <property type="entry name" value="D-ISOMER SPECIFIC 2-HYDROXYACID DEHYDROGENASE CATALYTIC DOMAIN-CONTAINING PROTEIN-RELATED"/>
    <property type="match status" value="1"/>
</dbReference>
<evidence type="ECO:0000256" key="3">
    <source>
        <dbReference type="ARBA" id="ARBA00023027"/>
    </source>
</evidence>
<keyword evidence="8" id="KW-1185">Reference proteome</keyword>
<evidence type="ECO:0000313" key="7">
    <source>
        <dbReference type="EMBL" id="MBE5035179.1"/>
    </source>
</evidence>
<protein>
    <submittedName>
        <fullName evidence="7">Hydroxyacid dehydrogenase</fullName>
    </submittedName>
</protein>
<gene>
    <name evidence="7" type="ORF">INF20_02660</name>
</gene>
<evidence type="ECO:0000256" key="1">
    <source>
        <dbReference type="ARBA" id="ARBA00005854"/>
    </source>
</evidence>
<evidence type="ECO:0000256" key="2">
    <source>
        <dbReference type="ARBA" id="ARBA00023002"/>
    </source>
</evidence>
<dbReference type="InterPro" id="IPR050418">
    <property type="entry name" value="D-iso_2-hydroxyacid_DH_PdxB"/>
</dbReference>